<keyword evidence="2" id="KW-1185">Reference proteome</keyword>
<dbReference type="RefSeq" id="XP_033458941.1">
    <property type="nucleotide sequence ID" value="XM_033599786.1"/>
</dbReference>
<dbReference type="Proteomes" id="UP000504637">
    <property type="component" value="Unplaced"/>
</dbReference>
<gene>
    <name evidence="3" type="ORF">K489DRAFT_228125</name>
</gene>
<dbReference type="GeneID" id="54357585"/>
<dbReference type="OrthoDB" id="3921745at2759"/>
<dbReference type="AlphaFoldDB" id="A0A6J3M1J8"/>
<accession>A0A6J3M1J8</accession>
<reference evidence="3" key="3">
    <citation type="submission" date="2025-08" db="UniProtKB">
        <authorList>
            <consortium name="RefSeq"/>
        </authorList>
    </citation>
    <scope>IDENTIFICATION</scope>
    <source>
        <strain evidence="3">CBS 342.82</strain>
    </source>
</reference>
<feature type="region of interest" description="Disordered" evidence="1">
    <location>
        <begin position="11"/>
        <end position="61"/>
    </location>
</feature>
<reference evidence="3" key="1">
    <citation type="submission" date="2020-01" db="EMBL/GenBank/DDBJ databases">
        <authorList>
            <consortium name="DOE Joint Genome Institute"/>
            <person name="Haridas S."/>
            <person name="Albert R."/>
            <person name="Binder M."/>
            <person name="Bloem J."/>
            <person name="Labutti K."/>
            <person name="Salamov A."/>
            <person name="Andreopoulos B."/>
            <person name="Baker S.E."/>
            <person name="Barry K."/>
            <person name="Bills G."/>
            <person name="Bluhm B.H."/>
            <person name="Cannon C."/>
            <person name="Castanera R."/>
            <person name="Culley D.E."/>
            <person name="Daum C."/>
            <person name="Ezra D."/>
            <person name="Gonzalez J.B."/>
            <person name="Henrissat B."/>
            <person name="Kuo A."/>
            <person name="Liang C."/>
            <person name="Lipzen A."/>
            <person name="Lutzoni F."/>
            <person name="Magnuson J."/>
            <person name="Mondo S."/>
            <person name="Nolan M."/>
            <person name="Ohm R."/>
            <person name="Pangilinan J."/>
            <person name="Park H.-J."/>
            <person name="Ramirez L."/>
            <person name="Alfaro M."/>
            <person name="Sun H."/>
            <person name="Tritt A."/>
            <person name="Yoshinaga Y."/>
            <person name="Zwiers L.-H."/>
            <person name="Turgeon B.G."/>
            <person name="Goodwin S.B."/>
            <person name="Spatafora J.W."/>
            <person name="Crous P.W."/>
            <person name="Grigoriev I.V."/>
        </authorList>
    </citation>
    <scope>NUCLEOTIDE SEQUENCE</scope>
    <source>
        <strain evidence="3">CBS 342.82</strain>
    </source>
</reference>
<proteinExistence type="predicted"/>
<evidence type="ECO:0000313" key="2">
    <source>
        <dbReference type="Proteomes" id="UP000504637"/>
    </source>
</evidence>
<organism evidence="3">
    <name type="scientific">Dissoconium aciculare CBS 342.82</name>
    <dbReference type="NCBI Taxonomy" id="1314786"/>
    <lineage>
        <taxon>Eukaryota</taxon>
        <taxon>Fungi</taxon>
        <taxon>Dikarya</taxon>
        <taxon>Ascomycota</taxon>
        <taxon>Pezizomycotina</taxon>
        <taxon>Dothideomycetes</taxon>
        <taxon>Dothideomycetidae</taxon>
        <taxon>Mycosphaerellales</taxon>
        <taxon>Dissoconiaceae</taxon>
        <taxon>Dissoconium</taxon>
    </lineage>
</organism>
<evidence type="ECO:0000313" key="3">
    <source>
        <dbReference type="RefSeq" id="XP_033458941.1"/>
    </source>
</evidence>
<evidence type="ECO:0000256" key="1">
    <source>
        <dbReference type="SAM" id="MobiDB-lite"/>
    </source>
</evidence>
<protein>
    <submittedName>
        <fullName evidence="3">Uncharacterized protein</fullName>
    </submittedName>
</protein>
<name>A0A6J3M1J8_9PEZI</name>
<reference evidence="3" key="2">
    <citation type="submission" date="2020-04" db="EMBL/GenBank/DDBJ databases">
        <authorList>
            <consortium name="NCBI Genome Project"/>
        </authorList>
    </citation>
    <scope>NUCLEOTIDE SEQUENCE</scope>
    <source>
        <strain evidence="3">CBS 342.82</strain>
    </source>
</reference>
<sequence>MSAYPACAYGQQYLGPGRTPILNPWPEYASDTRSTTEAPSPPSPQHHRYSHQSKQPRAPRPTYTDEQKFFIMYARIVCGYQWTTIKAHFENLWEAENRYAPRTEEGLTSVYYRVRAEWGLKPVQAGPASEHDRAVVHGRATYFSRDFLSMIRYLPSF</sequence>